<dbReference type="Proteomes" id="UP000320231">
    <property type="component" value="Chromosome"/>
</dbReference>
<name>A0A455UFV7_9GAMM</name>
<organism evidence="1 2">
    <name type="scientific">Vreelandella sulfidaeris</name>
    <dbReference type="NCBI Taxonomy" id="115553"/>
    <lineage>
        <taxon>Bacteria</taxon>
        <taxon>Pseudomonadati</taxon>
        <taxon>Pseudomonadota</taxon>
        <taxon>Gammaproteobacteria</taxon>
        <taxon>Oceanospirillales</taxon>
        <taxon>Halomonadaceae</taxon>
        <taxon>Vreelandella</taxon>
    </lineage>
</organism>
<sequence length="45" mass="4916">MHQGDKAISFEVRALSATGKQHWLEVTASFKNGVIYVIARVATSP</sequence>
<dbReference type="AlphaFoldDB" id="A0A455UFV7"/>
<dbReference type="EMBL" id="AP019514">
    <property type="protein sequence ID" value="BBI65172.1"/>
    <property type="molecule type" value="Genomic_DNA"/>
</dbReference>
<proteinExistence type="predicted"/>
<accession>A0A455UFV7</accession>
<reference evidence="1 2" key="1">
    <citation type="journal article" date="2019" name="Microbiol. Resour. Announc.">
        <title>Complete Genome Sequence of Halomonas sulfidaeris Strain Esulfide1 Isolated from a Metal Sulfide Rock at a Depth of 2,200 Meters, Obtained Using Nanopore Sequencing.</title>
        <authorList>
            <person name="Saito M."/>
            <person name="Nishigata A."/>
            <person name="Galipon J."/>
            <person name="Arakawa K."/>
        </authorList>
    </citation>
    <scope>NUCLEOTIDE SEQUENCE [LARGE SCALE GENOMIC DNA]</scope>
    <source>
        <strain evidence="1 2">ATCC BAA-803</strain>
    </source>
</reference>
<dbReference type="KEGG" id="hsr:HSBAA_64780"/>
<evidence type="ECO:0000313" key="1">
    <source>
        <dbReference type="EMBL" id="BBI65172.1"/>
    </source>
</evidence>
<protein>
    <submittedName>
        <fullName evidence="1">Uncharacterized protein</fullName>
    </submittedName>
</protein>
<gene>
    <name evidence="1" type="ORF">HSBAA_64780</name>
</gene>
<evidence type="ECO:0000313" key="2">
    <source>
        <dbReference type="Proteomes" id="UP000320231"/>
    </source>
</evidence>